<accession>A0AAV8ZC17</accession>
<keyword evidence="1" id="KW-1133">Transmembrane helix</keyword>
<evidence type="ECO:0000256" key="1">
    <source>
        <dbReference type="SAM" id="Phobius"/>
    </source>
</evidence>
<dbReference type="PANTHER" id="PTHR33444:SF2">
    <property type="entry name" value="MARVEL DOMAIN-CONTAINING PROTEIN"/>
    <property type="match status" value="1"/>
</dbReference>
<keyword evidence="3" id="KW-1185">Reference proteome</keyword>
<dbReference type="EMBL" id="JAPWTK010000006">
    <property type="protein sequence ID" value="KAJ8961159.1"/>
    <property type="molecule type" value="Genomic_DNA"/>
</dbReference>
<reference evidence="2" key="1">
    <citation type="journal article" date="2023" name="Insect Mol. Biol.">
        <title>Genome sequencing provides insights into the evolution of gene families encoding plant cell wall-degrading enzymes in longhorned beetles.</title>
        <authorList>
            <person name="Shin N.R."/>
            <person name="Okamura Y."/>
            <person name="Kirsch R."/>
            <person name="Pauchet Y."/>
        </authorList>
    </citation>
    <scope>NUCLEOTIDE SEQUENCE</scope>
    <source>
        <strain evidence="2">AMC_N1</strain>
    </source>
</reference>
<evidence type="ECO:0000313" key="2">
    <source>
        <dbReference type="EMBL" id="KAJ8961159.1"/>
    </source>
</evidence>
<dbReference type="InterPro" id="IPR040350">
    <property type="entry name" value="TMEM272"/>
</dbReference>
<feature type="transmembrane region" description="Helical" evidence="1">
    <location>
        <begin position="12"/>
        <end position="37"/>
    </location>
</feature>
<keyword evidence="1" id="KW-0812">Transmembrane</keyword>
<keyword evidence="1" id="KW-0472">Membrane</keyword>
<comment type="caution">
    <text evidence="2">The sequence shown here is derived from an EMBL/GenBank/DDBJ whole genome shotgun (WGS) entry which is preliminary data.</text>
</comment>
<evidence type="ECO:0000313" key="3">
    <source>
        <dbReference type="Proteomes" id="UP001162162"/>
    </source>
</evidence>
<dbReference type="AlphaFoldDB" id="A0AAV8ZC17"/>
<feature type="transmembrane region" description="Helical" evidence="1">
    <location>
        <begin position="57"/>
        <end position="88"/>
    </location>
</feature>
<gene>
    <name evidence="2" type="ORF">NQ318_008839</name>
</gene>
<protein>
    <submittedName>
        <fullName evidence="2">Uncharacterized protein</fullName>
    </submittedName>
</protein>
<dbReference type="Proteomes" id="UP001162162">
    <property type="component" value="Unassembled WGS sequence"/>
</dbReference>
<organism evidence="2 3">
    <name type="scientific">Aromia moschata</name>
    <dbReference type="NCBI Taxonomy" id="1265417"/>
    <lineage>
        <taxon>Eukaryota</taxon>
        <taxon>Metazoa</taxon>
        <taxon>Ecdysozoa</taxon>
        <taxon>Arthropoda</taxon>
        <taxon>Hexapoda</taxon>
        <taxon>Insecta</taxon>
        <taxon>Pterygota</taxon>
        <taxon>Neoptera</taxon>
        <taxon>Endopterygota</taxon>
        <taxon>Coleoptera</taxon>
        <taxon>Polyphaga</taxon>
        <taxon>Cucujiformia</taxon>
        <taxon>Chrysomeloidea</taxon>
        <taxon>Cerambycidae</taxon>
        <taxon>Cerambycinae</taxon>
        <taxon>Callichromatini</taxon>
        <taxon>Aromia</taxon>
    </lineage>
</organism>
<dbReference type="PANTHER" id="PTHR33444">
    <property type="entry name" value="SI:DKEY-19B23.12-RELATED"/>
    <property type="match status" value="1"/>
</dbReference>
<sequence>MGLTRNFLIRYVNVDPILTSISFVEFVFFICGSVWAFKNFEPSYNPEDGILYCNKTAFLFAFIYICCCYMAILVFILIAFLLCCLCLMTMLTCSCNDIDDDATVEAKN</sequence>
<proteinExistence type="predicted"/>
<name>A0AAV8ZC17_9CUCU</name>